<keyword evidence="3" id="KW-1185">Reference proteome</keyword>
<dbReference type="Proteomes" id="UP000290815">
    <property type="component" value="Chromosome"/>
</dbReference>
<accession>A0A449AV94</accession>
<protein>
    <submittedName>
        <fullName evidence="2">Uncharacterized protein</fullName>
    </submittedName>
</protein>
<dbReference type="EMBL" id="LR215024">
    <property type="protein sequence ID" value="VEU70449.1"/>
    <property type="molecule type" value="Genomic_DNA"/>
</dbReference>
<evidence type="ECO:0000313" key="3">
    <source>
        <dbReference type="Proteomes" id="UP000290815"/>
    </source>
</evidence>
<keyword evidence="1" id="KW-0175">Coiled coil</keyword>
<dbReference type="RefSeq" id="WP_027333385.1">
    <property type="nucleotide sequence ID" value="NZ_LR215024.1"/>
</dbReference>
<gene>
    <name evidence="2" type="ORF">NCTC10194_00448</name>
</gene>
<dbReference type="AlphaFoldDB" id="A0A449AV94"/>
<evidence type="ECO:0000313" key="2">
    <source>
        <dbReference type="EMBL" id="VEU70449.1"/>
    </source>
</evidence>
<sequence length="164" mass="19085">MELLNKLSEKLGLSTQEIAERLGLPENYKRIELLNSLGIYSIFETKEELTNYLNSKIVNKMEENEKLSKELELYTNQVESLAQETTKNKSRLMEVVEQEFNKISFLNSPTVDLLNIDELDFKNLNKSILKQAEKNNWKVAEAQPEKKDDKKEFAFYPKGVISTF</sequence>
<name>A0A449AV94_9BACT</name>
<dbReference type="KEGG" id="mgly:NCTC10194_00448"/>
<organism evidence="2 3">
    <name type="scientific">Mycoplasmopsis glycophila</name>
    <dbReference type="NCBI Taxonomy" id="171285"/>
    <lineage>
        <taxon>Bacteria</taxon>
        <taxon>Bacillati</taxon>
        <taxon>Mycoplasmatota</taxon>
        <taxon>Mycoplasmoidales</taxon>
        <taxon>Metamycoplasmataceae</taxon>
        <taxon>Mycoplasmopsis</taxon>
    </lineage>
</organism>
<feature type="coiled-coil region" evidence="1">
    <location>
        <begin position="57"/>
        <end position="84"/>
    </location>
</feature>
<evidence type="ECO:0000256" key="1">
    <source>
        <dbReference type="SAM" id="Coils"/>
    </source>
</evidence>
<proteinExistence type="predicted"/>
<reference evidence="2 3" key="1">
    <citation type="submission" date="2019-01" db="EMBL/GenBank/DDBJ databases">
        <authorList>
            <consortium name="Pathogen Informatics"/>
        </authorList>
    </citation>
    <scope>NUCLEOTIDE SEQUENCE [LARGE SCALE GENOMIC DNA]</scope>
    <source>
        <strain evidence="2 3">NCTC10194</strain>
    </source>
</reference>